<keyword evidence="4" id="KW-1185">Reference proteome</keyword>
<dbReference type="Proteomes" id="UP000654075">
    <property type="component" value="Unassembled WGS sequence"/>
</dbReference>
<reference evidence="3" key="1">
    <citation type="submission" date="2021-02" db="EMBL/GenBank/DDBJ databases">
        <authorList>
            <person name="Dougan E. K."/>
            <person name="Rhodes N."/>
            <person name="Thang M."/>
            <person name="Chan C."/>
        </authorList>
    </citation>
    <scope>NUCLEOTIDE SEQUENCE</scope>
</reference>
<dbReference type="EMBL" id="CAJNNV010031231">
    <property type="protein sequence ID" value="CAE8635084.1"/>
    <property type="molecule type" value="Genomic_DNA"/>
</dbReference>
<proteinExistence type="predicted"/>
<feature type="repeat" description="PPR" evidence="2">
    <location>
        <begin position="22"/>
        <end position="59"/>
    </location>
</feature>
<protein>
    <recommendedName>
        <fullName evidence="5">Pentatricopeptide repeat-containing protein</fullName>
    </recommendedName>
</protein>
<dbReference type="InterPro" id="IPR002885">
    <property type="entry name" value="PPR_rpt"/>
</dbReference>
<accession>A0A813HBM9</accession>
<evidence type="ECO:0000256" key="2">
    <source>
        <dbReference type="PROSITE-ProRule" id="PRU00708"/>
    </source>
</evidence>
<keyword evidence="1" id="KW-0677">Repeat</keyword>
<dbReference type="InterPro" id="IPR011990">
    <property type="entry name" value="TPR-like_helical_dom_sf"/>
</dbReference>
<organism evidence="3 4">
    <name type="scientific">Polarella glacialis</name>
    <name type="common">Dinoflagellate</name>
    <dbReference type="NCBI Taxonomy" id="89957"/>
    <lineage>
        <taxon>Eukaryota</taxon>
        <taxon>Sar</taxon>
        <taxon>Alveolata</taxon>
        <taxon>Dinophyceae</taxon>
        <taxon>Suessiales</taxon>
        <taxon>Suessiaceae</taxon>
        <taxon>Polarella</taxon>
    </lineage>
</organism>
<dbReference type="PROSITE" id="PS51375">
    <property type="entry name" value="PPR"/>
    <property type="match status" value="1"/>
</dbReference>
<name>A0A813HBM9_POLGL</name>
<dbReference type="PANTHER" id="PTHR47447:SF17">
    <property type="entry name" value="OS12G0638900 PROTEIN"/>
    <property type="match status" value="1"/>
</dbReference>
<dbReference type="Gene3D" id="1.25.40.10">
    <property type="entry name" value="Tetratricopeptide repeat domain"/>
    <property type="match status" value="1"/>
</dbReference>
<evidence type="ECO:0000256" key="1">
    <source>
        <dbReference type="ARBA" id="ARBA00022737"/>
    </source>
</evidence>
<dbReference type="AlphaFoldDB" id="A0A813HBM9"/>
<dbReference type="PANTHER" id="PTHR47447">
    <property type="entry name" value="OS03G0856100 PROTEIN"/>
    <property type="match status" value="1"/>
</dbReference>
<feature type="non-terminal residue" evidence="3">
    <location>
        <position position="1"/>
    </location>
</feature>
<comment type="caution">
    <text evidence="3">The sequence shown here is derived from an EMBL/GenBank/DDBJ whole genome shotgun (WGS) entry which is preliminary data.</text>
</comment>
<dbReference type="OrthoDB" id="185373at2759"/>
<evidence type="ECO:0008006" key="5">
    <source>
        <dbReference type="Google" id="ProtNLM"/>
    </source>
</evidence>
<evidence type="ECO:0000313" key="3">
    <source>
        <dbReference type="EMBL" id="CAE8635084.1"/>
    </source>
</evidence>
<gene>
    <name evidence="3" type="ORF">PGLA1383_LOCUS50693</name>
</gene>
<sequence>AGRWQGAVGLLSQMLEMKVTPDDISYGVVVTACQKGSDGRQWARALEFFAAMQRQSLQPNVIAYEAALSACEQSQNWSLALRPWNVKYHNPVLLASSSRIFMQPSN</sequence>
<evidence type="ECO:0000313" key="4">
    <source>
        <dbReference type="Proteomes" id="UP000654075"/>
    </source>
</evidence>